<evidence type="ECO:0000313" key="10">
    <source>
        <dbReference type="EMBL" id="MDN6900462.1"/>
    </source>
</evidence>
<dbReference type="GO" id="GO:0050567">
    <property type="term" value="F:glutaminyl-tRNA synthase (glutamine-hydrolyzing) activity"/>
    <property type="evidence" value="ECO:0007669"/>
    <property type="project" value="UniProtKB-UniRule"/>
</dbReference>
<dbReference type="PANTHER" id="PTHR11895">
    <property type="entry name" value="TRANSAMIDASE"/>
    <property type="match status" value="1"/>
</dbReference>
<comment type="catalytic activity">
    <reaction evidence="7 8">
        <text>L-glutamyl-tRNA(Gln) + L-glutamine + ATP + H2O = L-glutaminyl-tRNA(Gln) + L-glutamate + ADP + phosphate + H(+)</text>
        <dbReference type="Rhea" id="RHEA:17521"/>
        <dbReference type="Rhea" id="RHEA-COMP:9681"/>
        <dbReference type="Rhea" id="RHEA-COMP:9684"/>
        <dbReference type="ChEBI" id="CHEBI:15377"/>
        <dbReference type="ChEBI" id="CHEBI:15378"/>
        <dbReference type="ChEBI" id="CHEBI:29985"/>
        <dbReference type="ChEBI" id="CHEBI:30616"/>
        <dbReference type="ChEBI" id="CHEBI:43474"/>
        <dbReference type="ChEBI" id="CHEBI:58359"/>
        <dbReference type="ChEBI" id="CHEBI:78520"/>
        <dbReference type="ChEBI" id="CHEBI:78521"/>
        <dbReference type="ChEBI" id="CHEBI:456216"/>
        <dbReference type="EC" id="6.3.5.7"/>
    </reaction>
</comment>
<name>A0AAJ1RCY4_9LACO</name>
<sequence length="487" mass="52255">MTDFFNENLTSLHDKLVNKEISAVDLTKAALKKAKNSQSEINAYITLNEENALKHAAELDAKGIDFQNILSGIPFAIKDNLVTKGLRTTAASHILDNFVPVYDAAVIEKLTSLGAITIGKTNMDEFAMGGSTETSYFGKTANAWDHTKVPGGSSGGSASAVASGIVPVALGSDTGGSIRQPAAFNGIVGLKPTYGRVSRWGLIAFGSSLDQIGPFTRTVKDNARVLSAIAGKDQRDTTSEDQAVPDFTKGIEAGVKGLRIGVPKEYFAAGIDEGVKKVIKQVIAKFESLGAEVDEVSLPHSKYGIAAYYILASSEASSNLQRFDGIRYGFSARKEGQTLEDLYVQTRSEGFGAEVKRRIMLGTFALSAGFYDAYFKKGAQVRTLIIQDFAKVFKDHDVILGPTTTSTAFDLGSENDDPVKMYMNDLLTIPVNLAGLPGMSLNAGFSDGLPVGLQIIGKPFDESTIYKTAYAFEQASQLFTKHPEVNF</sequence>
<evidence type="ECO:0000313" key="11">
    <source>
        <dbReference type="Proteomes" id="UP001167919"/>
    </source>
</evidence>
<feature type="active site" description="Charge relay system" evidence="8">
    <location>
        <position position="78"/>
    </location>
</feature>
<dbReference type="AlphaFoldDB" id="A0AAJ1RCY4"/>
<dbReference type="InterPro" id="IPR036928">
    <property type="entry name" value="AS_sf"/>
</dbReference>
<feature type="domain" description="Amidase" evidence="9">
    <location>
        <begin position="25"/>
        <end position="465"/>
    </location>
</feature>
<dbReference type="GO" id="GO:0005524">
    <property type="term" value="F:ATP binding"/>
    <property type="evidence" value="ECO:0007669"/>
    <property type="project" value="UniProtKB-KW"/>
</dbReference>
<evidence type="ECO:0000256" key="3">
    <source>
        <dbReference type="ARBA" id="ARBA00022741"/>
    </source>
</evidence>
<feature type="active site" description="Acyl-ester intermediate" evidence="8">
    <location>
        <position position="177"/>
    </location>
</feature>
<comment type="caution">
    <text evidence="10">The sequence shown here is derived from an EMBL/GenBank/DDBJ whole genome shotgun (WGS) entry which is preliminary data.</text>
</comment>
<dbReference type="InterPro" id="IPR023631">
    <property type="entry name" value="Amidase_dom"/>
</dbReference>
<dbReference type="InterPro" id="IPR000120">
    <property type="entry name" value="Amidase"/>
</dbReference>
<gene>
    <name evidence="8 10" type="primary">gatA</name>
    <name evidence="10" type="ORF">EVC35_05520</name>
</gene>
<evidence type="ECO:0000256" key="4">
    <source>
        <dbReference type="ARBA" id="ARBA00022840"/>
    </source>
</evidence>
<evidence type="ECO:0000256" key="2">
    <source>
        <dbReference type="ARBA" id="ARBA00022598"/>
    </source>
</evidence>
<dbReference type="Gene3D" id="3.90.1300.10">
    <property type="entry name" value="Amidase signature (AS) domain"/>
    <property type="match status" value="1"/>
</dbReference>
<evidence type="ECO:0000256" key="8">
    <source>
        <dbReference type="HAMAP-Rule" id="MF_00120"/>
    </source>
</evidence>
<dbReference type="HAMAP" id="MF_00120">
    <property type="entry name" value="GatA"/>
    <property type="match status" value="1"/>
</dbReference>
<evidence type="ECO:0000259" key="9">
    <source>
        <dbReference type="Pfam" id="PF01425"/>
    </source>
</evidence>
<dbReference type="RefSeq" id="WP_301711194.1">
    <property type="nucleotide sequence ID" value="NZ_SDWY01000003.1"/>
</dbReference>
<dbReference type="NCBIfam" id="TIGR00132">
    <property type="entry name" value="gatA"/>
    <property type="match status" value="1"/>
</dbReference>
<dbReference type="InterPro" id="IPR020556">
    <property type="entry name" value="Amidase_CS"/>
</dbReference>
<accession>A0AAJ1RCY4</accession>
<protein>
    <recommendedName>
        <fullName evidence="8">Glutamyl-tRNA(Gln) amidotransferase subunit A</fullName>
        <shortName evidence="8">Glu-ADT subunit A</shortName>
        <ecNumber evidence="8">6.3.5.7</ecNumber>
    </recommendedName>
</protein>
<dbReference type="SUPFAM" id="SSF75304">
    <property type="entry name" value="Amidase signature (AS) enzymes"/>
    <property type="match status" value="1"/>
</dbReference>
<keyword evidence="3 8" id="KW-0547">Nucleotide-binding</keyword>
<comment type="function">
    <text evidence="6 8">Allows the formation of correctly charged Gln-tRNA(Gln) through the transamidation of misacylated Glu-tRNA(Gln) in organisms which lack glutaminyl-tRNA synthetase. The reaction takes place in the presence of glutamine and ATP through an activated gamma-phospho-Glu-tRNA(Gln).</text>
</comment>
<dbReference type="EC" id="6.3.5.7" evidence="8"/>
<dbReference type="GO" id="GO:0006412">
    <property type="term" value="P:translation"/>
    <property type="evidence" value="ECO:0007669"/>
    <property type="project" value="UniProtKB-UniRule"/>
</dbReference>
<dbReference type="EMBL" id="SDWY01000003">
    <property type="protein sequence ID" value="MDN6900462.1"/>
    <property type="molecule type" value="Genomic_DNA"/>
</dbReference>
<dbReference type="Pfam" id="PF01425">
    <property type="entry name" value="Amidase"/>
    <property type="match status" value="1"/>
</dbReference>
<comment type="similarity">
    <text evidence="1 8">Belongs to the amidase family. GatA subfamily.</text>
</comment>
<evidence type="ECO:0000256" key="5">
    <source>
        <dbReference type="ARBA" id="ARBA00022917"/>
    </source>
</evidence>
<keyword evidence="4 8" id="KW-0067">ATP-binding</keyword>
<organism evidence="10 11">
    <name type="scientific">Oenococcus sicerae</name>
    <dbReference type="NCBI Taxonomy" id="2203724"/>
    <lineage>
        <taxon>Bacteria</taxon>
        <taxon>Bacillati</taxon>
        <taxon>Bacillota</taxon>
        <taxon>Bacilli</taxon>
        <taxon>Lactobacillales</taxon>
        <taxon>Lactobacillaceae</taxon>
        <taxon>Oenococcus</taxon>
    </lineage>
</organism>
<dbReference type="PANTHER" id="PTHR11895:SF151">
    <property type="entry name" value="GLUTAMYL-TRNA(GLN) AMIDOTRANSFERASE SUBUNIT A"/>
    <property type="match status" value="1"/>
</dbReference>
<feature type="active site" description="Charge relay system" evidence="8">
    <location>
        <position position="153"/>
    </location>
</feature>
<evidence type="ECO:0000256" key="7">
    <source>
        <dbReference type="ARBA" id="ARBA00047407"/>
    </source>
</evidence>
<evidence type="ECO:0000256" key="6">
    <source>
        <dbReference type="ARBA" id="ARBA00025295"/>
    </source>
</evidence>
<proteinExistence type="inferred from homology"/>
<reference evidence="10" key="1">
    <citation type="submission" date="2019-01" db="EMBL/GenBank/DDBJ databases">
        <title>Oenococcus sicerae UCMA17102.</title>
        <authorList>
            <person name="Cousin F.J."/>
            <person name="Le Guellec R."/>
            <person name="Cretenet M."/>
        </authorList>
    </citation>
    <scope>NUCLEOTIDE SEQUENCE</scope>
    <source>
        <strain evidence="10">UCMA17102</strain>
    </source>
</reference>
<comment type="subunit">
    <text evidence="8">Heterotrimer of A, B and C subunits.</text>
</comment>
<keyword evidence="2 8" id="KW-0436">Ligase</keyword>
<dbReference type="PROSITE" id="PS00571">
    <property type="entry name" value="AMIDASES"/>
    <property type="match status" value="1"/>
</dbReference>
<keyword evidence="5 8" id="KW-0648">Protein biosynthesis</keyword>
<evidence type="ECO:0000256" key="1">
    <source>
        <dbReference type="ARBA" id="ARBA00008069"/>
    </source>
</evidence>
<dbReference type="Proteomes" id="UP001167919">
    <property type="component" value="Unassembled WGS sequence"/>
</dbReference>
<dbReference type="GO" id="GO:0030956">
    <property type="term" value="C:glutamyl-tRNA(Gln) amidotransferase complex"/>
    <property type="evidence" value="ECO:0007669"/>
    <property type="project" value="InterPro"/>
</dbReference>
<dbReference type="InterPro" id="IPR004412">
    <property type="entry name" value="GatA"/>
</dbReference>